<dbReference type="SUPFAM" id="SSF75217">
    <property type="entry name" value="alpha/beta knot"/>
    <property type="match status" value="1"/>
</dbReference>
<dbReference type="InterPro" id="IPR029064">
    <property type="entry name" value="Ribosomal_eL30-like_sf"/>
</dbReference>
<dbReference type="OrthoDB" id="270651at2759"/>
<sequence length="296" mass="32635">MQCASILYPHTHKIWCFKPSLSVTPPPQQQQQREEGTSHDDKAKLITSASNPFVKHCLKLRNSSSYRRAHASALVVGATPIREIRRFQELLQDESVSMDCLILPDKAEIPDGLDKSTASIVRVSSTVMRKLSGLQTTDSLDAIALMKIPASFFNVDDDQKNYQKVFSSVHRILVLDGIQDPGNLGTLLRSAVAFRWDGVFLLPGCCDPFNEKALRASRGASFQIPVVSGCWNHLESLKEEFQMKLMAGHPELEELVKPVCSLSPTLCDSLSDTALCLVLGSEGNGLSENPCRLVNL</sequence>
<dbReference type="PANTHER" id="PTHR43191:SF2">
    <property type="entry name" value="RRNA METHYLTRANSFERASE 3, MITOCHONDRIAL"/>
    <property type="match status" value="1"/>
</dbReference>
<dbReference type="FunFam" id="3.40.1280.10:FF:000027">
    <property type="entry name" value="Putative tRNA/rRNA methyltransferase YsgA"/>
    <property type="match status" value="1"/>
</dbReference>
<gene>
    <name evidence="4" type="ORF">DEO72_LG2g2306</name>
</gene>
<organism evidence="4 5">
    <name type="scientific">Vigna unguiculata</name>
    <name type="common">Cowpea</name>
    <dbReference type="NCBI Taxonomy" id="3917"/>
    <lineage>
        <taxon>Eukaryota</taxon>
        <taxon>Viridiplantae</taxon>
        <taxon>Streptophyta</taxon>
        <taxon>Embryophyta</taxon>
        <taxon>Tracheophyta</taxon>
        <taxon>Spermatophyta</taxon>
        <taxon>Magnoliopsida</taxon>
        <taxon>eudicotyledons</taxon>
        <taxon>Gunneridae</taxon>
        <taxon>Pentapetalae</taxon>
        <taxon>rosids</taxon>
        <taxon>fabids</taxon>
        <taxon>Fabales</taxon>
        <taxon>Fabaceae</taxon>
        <taxon>Papilionoideae</taxon>
        <taxon>50 kb inversion clade</taxon>
        <taxon>NPAAA clade</taxon>
        <taxon>indigoferoid/millettioid clade</taxon>
        <taxon>Phaseoleae</taxon>
        <taxon>Vigna</taxon>
    </lineage>
</organism>
<dbReference type="EMBL" id="CP039346">
    <property type="protein sequence ID" value="QCD81974.1"/>
    <property type="molecule type" value="Genomic_DNA"/>
</dbReference>
<dbReference type="Proteomes" id="UP000501690">
    <property type="component" value="Linkage Group LG2"/>
</dbReference>
<evidence type="ECO:0000259" key="3">
    <source>
        <dbReference type="Pfam" id="PF00588"/>
    </source>
</evidence>
<dbReference type="Gene3D" id="3.40.1280.10">
    <property type="match status" value="1"/>
</dbReference>
<dbReference type="Gene3D" id="3.30.1330.30">
    <property type="match status" value="1"/>
</dbReference>
<keyword evidence="5" id="KW-1185">Reference proteome</keyword>
<dbReference type="GO" id="GO:0006396">
    <property type="term" value="P:RNA processing"/>
    <property type="evidence" value="ECO:0007669"/>
    <property type="project" value="InterPro"/>
</dbReference>
<keyword evidence="2 4" id="KW-0808">Transferase</keyword>
<dbReference type="GO" id="GO:0032259">
    <property type="term" value="P:methylation"/>
    <property type="evidence" value="ECO:0007669"/>
    <property type="project" value="UniProtKB-KW"/>
</dbReference>
<feature type="domain" description="tRNA/rRNA methyltransferase SpoU type" evidence="3">
    <location>
        <begin position="172"/>
        <end position="289"/>
    </location>
</feature>
<dbReference type="SUPFAM" id="SSF55315">
    <property type="entry name" value="L30e-like"/>
    <property type="match status" value="1"/>
</dbReference>
<dbReference type="InterPro" id="IPR029026">
    <property type="entry name" value="tRNA_m1G_MTases_N"/>
</dbReference>
<name>A0A4D6L102_VIGUN</name>
<evidence type="ECO:0000313" key="5">
    <source>
        <dbReference type="Proteomes" id="UP000501690"/>
    </source>
</evidence>
<evidence type="ECO:0000256" key="2">
    <source>
        <dbReference type="ARBA" id="ARBA00022679"/>
    </source>
</evidence>
<dbReference type="GO" id="GO:0003723">
    <property type="term" value="F:RNA binding"/>
    <property type="evidence" value="ECO:0007669"/>
    <property type="project" value="InterPro"/>
</dbReference>
<dbReference type="GO" id="GO:0008173">
    <property type="term" value="F:RNA methyltransferase activity"/>
    <property type="evidence" value="ECO:0007669"/>
    <property type="project" value="InterPro"/>
</dbReference>
<dbReference type="Pfam" id="PF00588">
    <property type="entry name" value="SpoU_methylase"/>
    <property type="match status" value="1"/>
</dbReference>
<dbReference type="InterPro" id="IPR001537">
    <property type="entry name" value="SpoU_MeTrfase"/>
</dbReference>
<dbReference type="InterPro" id="IPR029028">
    <property type="entry name" value="Alpha/beta_knot_MTases"/>
</dbReference>
<evidence type="ECO:0000313" key="4">
    <source>
        <dbReference type="EMBL" id="QCD81974.1"/>
    </source>
</evidence>
<protein>
    <submittedName>
        <fullName evidence="4">RNA methyltransferase</fullName>
    </submittedName>
</protein>
<dbReference type="AlphaFoldDB" id="A0A4D6L102"/>
<evidence type="ECO:0000256" key="1">
    <source>
        <dbReference type="ARBA" id="ARBA00022603"/>
    </source>
</evidence>
<keyword evidence="1 4" id="KW-0489">Methyltransferase</keyword>
<dbReference type="Gramene" id="Vigun03g228500.1.v1.2">
    <property type="protein sequence ID" value="Vigun03g228500.1.v1.2"/>
    <property type="gene ID" value="Vigun03g228500.v1.2"/>
</dbReference>
<dbReference type="CDD" id="cd18095">
    <property type="entry name" value="SpoU-like_rRNA-MTase"/>
    <property type="match status" value="1"/>
</dbReference>
<dbReference type="PANTHER" id="PTHR43191">
    <property type="entry name" value="RRNA METHYLTRANSFERASE 3"/>
    <property type="match status" value="1"/>
</dbReference>
<accession>A0A4D6L102</accession>
<reference evidence="4 5" key="1">
    <citation type="submission" date="2019-04" db="EMBL/GenBank/DDBJ databases">
        <title>An improved genome assembly and genetic linkage map for asparagus bean, Vigna unguiculata ssp. sesquipedialis.</title>
        <authorList>
            <person name="Xia Q."/>
            <person name="Zhang R."/>
            <person name="Dong Y."/>
        </authorList>
    </citation>
    <scope>NUCLEOTIDE SEQUENCE [LARGE SCALE GENOMIC DNA]</scope>
    <source>
        <tissue evidence="4">Leaf</tissue>
    </source>
</reference>
<dbReference type="InterPro" id="IPR051259">
    <property type="entry name" value="rRNA_Methyltransferase"/>
</dbReference>
<proteinExistence type="predicted"/>